<comment type="caution">
    <text evidence="2">The sequence shown here is derived from an EMBL/GenBank/DDBJ whole genome shotgun (WGS) entry which is preliminary data.</text>
</comment>
<sequence>MAAEELPPDPRAAGSSCTEVDHRQWVRLRDSRTEEGEARQVLRHELSGEEVALKTPGANLHYQDAFAYLSFSDDSNALSMGFSLLAEICLGGTVSGAQFVFEHHVDGYRCRWCCEMEILKSVVCMPLEHGCGKTAQLHVWCFKTLSRQRHGRLFFEISWFLQALGLEHSRGWIAEKWRKAWRVMMERRELNEAHYLVPYKSSASQRLSEGGRCVDGYASSSAATVHFLVNLGRRRQDFKLENSLRVSEAALCHGSLSIRCIDLWMEDTNAEQLDAPFFRKEIPAKTAIAARKKAKTAEEVKSMQQRSVHHASARALDELVEMLKPRPLVTQHLLSLLDTKAFDGVDKFNEQDNDKLPPSCNKFGLLAKTIVIGLISDMLPALQEWLNSMPKKACKKPMLQMLCFMCHTSEKSALPSKRKTVLAELCLARWRDHGLRMKNVSLNNPPRDEEDSEEVELHYLPGGITCKLPAKLKAVSSELDITDPLHFQNAKLIANHGLISVSCLQIWEEMGGETLELPYFVKEVPVPVTGSASSTPSPARASLSSSPRTPVHRGARESSMTPPPPPGRGGAFLGDFS</sequence>
<proteinExistence type="predicted"/>
<gene>
    <name evidence="2" type="ORF">SNAT2548_LOCUS1675</name>
</gene>
<feature type="region of interest" description="Disordered" evidence="1">
    <location>
        <begin position="528"/>
        <end position="577"/>
    </location>
</feature>
<dbReference type="AlphaFoldDB" id="A0A812HLL3"/>
<evidence type="ECO:0000313" key="3">
    <source>
        <dbReference type="Proteomes" id="UP000604046"/>
    </source>
</evidence>
<evidence type="ECO:0000256" key="1">
    <source>
        <dbReference type="SAM" id="MobiDB-lite"/>
    </source>
</evidence>
<protein>
    <submittedName>
        <fullName evidence="2">Uncharacterized protein</fullName>
    </submittedName>
</protein>
<evidence type="ECO:0000313" key="2">
    <source>
        <dbReference type="EMBL" id="CAE6954222.1"/>
    </source>
</evidence>
<keyword evidence="3" id="KW-1185">Reference proteome</keyword>
<dbReference type="EMBL" id="CAJNDS010000095">
    <property type="protein sequence ID" value="CAE6954222.1"/>
    <property type="molecule type" value="Genomic_DNA"/>
</dbReference>
<reference evidence="2" key="1">
    <citation type="submission" date="2021-02" db="EMBL/GenBank/DDBJ databases">
        <authorList>
            <person name="Dougan E. K."/>
            <person name="Rhodes N."/>
            <person name="Thang M."/>
            <person name="Chan C."/>
        </authorList>
    </citation>
    <scope>NUCLEOTIDE SEQUENCE</scope>
</reference>
<feature type="compositionally biased region" description="Low complexity" evidence="1">
    <location>
        <begin position="528"/>
        <end position="549"/>
    </location>
</feature>
<organism evidence="2 3">
    <name type="scientific">Symbiodinium natans</name>
    <dbReference type="NCBI Taxonomy" id="878477"/>
    <lineage>
        <taxon>Eukaryota</taxon>
        <taxon>Sar</taxon>
        <taxon>Alveolata</taxon>
        <taxon>Dinophyceae</taxon>
        <taxon>Suessiales</taxon>
        <taxon>Symbiodiniaceae</taxon>
        <taxon>Symbiodinium</taxon>
    </lineage>
</organism>
<name>A0A812HLL3_9DINO</name>
<feature type="compositionally biased region" description="Gly residues" evidence="1">
    <location>
        <begin position="568"/>
        <end position="577"/>
    </location>
</feature>
<accession>A0A812HLL3</accession>
<dbReference type="Proteomes" id="UP000604046">
    <property type="component" value="Unassembled WGS sequence"/>
</dbReference>